<dbReference type="InterPro" id="IPR004358">
    <property type="entry name" value="Sig_transdc_His_kin-like_C"/>
</dbReference>
<evidence type="ECO:0000259" key="12">
    <source>
        <dbReference type="PROSITE" id="PS50109"/>
    </source>
</evidence>
<proteinExistence type="predicted"/>
<dbReference type="Proteomes" id="UP001161325">
    <property type="component" value="Unassembled WGS sequence"/>
</dbReference>
<dbReference type="Pfam" id="PF08447">
    <property type="entry name" value="PAS_3"/>
    <property type="match status" value="1"/>
</dbReference>
<dbReference type="Pfam" id="PF08448">
    <property type="entry name" value="PAS_4"/>
    <property type="match status" value="2"/>
</dbReference>
<evidence type="ECO:0000256" key="10">
    <source>
        <dbReference type="ARBA" id="ARBA00023012"/>
    </source>
</evidence>
<dbReference type="PANTHER" id="PTHR43711:SF1">
    <property type="entry name" value="HISTIDINE KINASE 1"/>
    <property type="match status" value="1"/>
</dbReference>
<dbReference type="CDD" id="cd16922">
    <property type="entry name" value="HATPase_EvgS-ArcB-TorS-like"/>
    <property type="match status" value="1"/>
</dbReference>
<keyword evidence="6" id="KW-0808">Transferase</keyword>
<dbReference type="Gene3D" id="3.30.565.10">
    <property type="entry name" value="Histidine kinase-like ATPase, C-terminal domain"/>
    <property type="match status" value="1"/>
</dbReference>
<dbReference type="EMBL" id="BRXS01000002">
    <property type="protein sequence ID" value="GLC25188.1"/>
    <property type="molecule type" value="Genomic_DNA"/>
</dbReference>
<evidence type="ECO:0000256" key="2">
    <source>
        <dbReference type="ARBA" id="ARBA00004236"/>
    </source>
</evidence>
<protein>
    <recommendedName>
        <fullName evidence="3">histidine kinase</fullName>
        <ecNumber evidence="3">2.7.13.3</ecNumber>
    </recommendedName>
</protein>
<dbReference type="SMART" id="SM00091">
    <property type="entry name" value="PAS"/>
    <property type="match status" value="3"/>
</dbReference>
<dbReference type="PANTHER" id="PTHR43711">
    <property type="entry name" value="TWO-COMPONENT HISTIDINE KINASE"/>
    <property type="match status" value="1"/>
</dbReference>
<evidence type="ECO:0000256" key="5">
    <source>
        <dbReference type="ARBA" id="ARBA00022553"/>
    </source>
</evidence>
<comment type="caution">
    <text evidence="15">The sequence shown here is derived from an EMBL/GenBank/DDBJ whole genome shotgun (WGS) entry which is preliminary data.</text>
</comment>
<evidence type="ECO:0000256" key="3">
    <source>
        <dbReference type="ARBA" id="ARBA00012438"/>
    </source>
</evidence>
<keyword evidence="16" id="KW-1185">Reference proteome</keyword>
<dbReference type="Pfam" id="PF00512">
    <property type="entry name" value="HisKA"/>
    <property type="match status" value="1"/>
</dbReference>
<evidence type="ECO:0000313" key="15">
    <source>
        <dbReference type="EMBL" id="GLC25188.1"/>
    </source>
</evidence>
<dbReference type="InterPro" id="IPR001610">
    <property type="entry name" value="PAC"/>
</dbReference>
<dbReference type="SMART" id="SM00387">
    <property type="entry name" value="HATPase_c"/>
    <property type="match status" value="1"/>
</dbReference>
<dbReference type="GO" id="GO:0000155">
    <property type="term" value="F:phosphorelay sensor kinase activity"/>
    <property type="evidence" value="ECO:0007669"/>
    <property type="project" value="InterPro"/>
</dbReference>
<dbReference type="PROSITE" id="PS50113">
    <property type="entry name" value="PAC"/>
    <property type="match status" value="3"/>
</dbReference>
<keyword evidence="11" id="KW-0472">Membrane</keyword>
<feature type="domain" description="PAS" evidence="13">
    <location>
        <begin position="171"/>
        <end position="241"/>
    </location>
</feature>
<dbReference type="Pfam" id="PF13185">
    <property type="entry name" value="GAF_2"/>
    <property type="match status" value="1"/>
</dbReference>
<dbReference type="InterPro" id="IPR003661">
    <property type="entry name" value="HisK_dim/P_dom"/>
</dbReference>
<organism evidence="15 16">
    <name type="scientific">Roseisolibacter agri</name>
    <dbReference type="NCBI Taxonomy" id="2014610"/>
    <lineage>
        <taxon>Bacteria</taxon>
        <taxon>Pseudomonadati</taxon>
        <taxon>Gemmatimonadota</taxon>
        <taxon>Gemmatimonadia</taxon>
        <taxon>Gemmatimonadales</taxon>
        <taxon>Gemmatimonadaceae</taxon>
        <taxon>Roseisolibacter</taxon>
    </lineage>
</organism>
<evidence type="ECO:0000256" key="9">
    <source>
        <dbReference type="ARBA" id="ARBA00022840"/>
    </source>
</evidence>
<dbReference type="Gene3D" id="1.10.287.130">
    <property type="match status" value="1"/>
</dbReference>
<evidence type="ECO:0000256" key="4">
    <source>
        <dbReference type="ARBA" id="ARBA00022475"/>
    </source>
</evidence>
<dbReference type="InterPro" id="IPR035965">
    <property type="entry name" value="PAS-like_dom_sf"/>
</dbReference>
<dbReference type="GO" id="GO:0005524">
    <property type="term" value="F:ATP binding"/>
    <property type="evidence" value="ECO:0007669"/>
    <property type="project" value="UniProtKB-KW"/>
</dbReference>
<dbReference type="InterPro" id="IPR003594">
    <property type="entry name" value="HATPase_dom"/>
</dbReference>
<dbReference type="PRINTS" id="PR00344">
    <property type="entry name" value="BCTRLSENSOR"/>
</dbReference>
<feature type="domain" description="PAC" evidence="14">
    <location>
        <begin position="96"/>
        <end position="149"/>
    </location>
</feature>
<dbReference type="InterPro" id="IPR013655">
    <property type="entry name" value="PAS_fold_3"/>
</dbReference>
<dbReference type="CDD" id="cd00130">
    <property type="entry name" value="PAS"/>
    <property type="match status" value="2"/>
</dbReference>
<evidence type="ECO:0000313" key="16">
    <source>
        <dbReference type="Proteomes" id="UP001161325"/>
    </source>
</evidence>
<evidence type="ECO:0000256" key="7">
    <source>
        <dbReference type="ARBA" id="ARBA00022741"/>
    </source>
</evidence>
<evidence type="ECO:0000256" key="6">
    <source>
        <dbReference type="ARBA" id="ARBA00022679"/>
    </source>
</evidence>
<feature type="domain" description="PAC" evidence="14">
    <location>
        <begin position="244"/>
        <end position="296"/>
    </location>
</feature>
<comment type="catalytic activity">
    <reaction evidence="1">
        <text>ATP + protein L-histidine = ADP + protein N-phospho-L-histidine.</text>
        <dbReference type="EC" id="2.7.13.3"/>
    </reaction>
</comment>
<dbReference type="FunFam" id="3.30.565.10:FF:000023">
    <property type="entry name" value="PAS domain-containing sensor histidine kinase"/>
    <property type="match status" value="1"/>
</dbReference>
<dbReference type="InterPro" id="IPR036890">
    <property type="entry name" value="HATPase_C_sf"/>
</dbReference>
<dbReference type="PROSITE" id="PS50109">
    <property type="entry name" value="HIS_KIN"/>
    <property type="match status" value="1"/>
</dbReference>
<name>A0AA37QEB8_9BACT</name>
<reference evidence="15" key="1">
    <citation type="submission" date="2022-08" db="EMBL/GenBank/DDBJ databases">
        <title>Draft genome sequencing of Roseisolibacter agri AW1220.</title>
        <authorList>
            <person name="Tobiishi Y."/>
            <person name="Tonouchi A."/>
        </authorList>
    </citation>
    <scope>NUCLEOTIDE SEQUENCE</scope>
    <source>
        <strain evidence="15">AW1220</strain>
    </source>
</reference>
<dbReference type="NCBIfam" id="TIGR00229">
    <property type="entry name" value="sensory_box"/>
    <property type="match status" value="2"/>
</dbReference>
<dbReference type="InterPro" id="IPR013656">
    <property type="entry name" value="PAS_4"/>
</dbReference>
<dbReference type="SMART" id="SM00388">
    <property type="entry name" value="HisKA"/>
    <property type="match status" value="1"/>
</dbReference>
<evidence type="ECO:0000259" key="13">
    <source>
        <dbReference type="PROSITE" id="PS50112"/>
    </source>
</evidence>
<dbReference type="SUPFAM" id="SSF55781">
    <property type="entry name" value="GAF domain-like"/>
    <property type="match status" value="1"/>
</dbReference>
<dbReference type="GO" id="GO:0005886">
    <property type="term" value="C:plasma membrane"/>
    <property type="evidence" value="ECO:0007669"/>
    <property type="project" value="UniProtKB-SubCell"/>
</dbReference>
<sequence>MPSPPTTPSRISAVGADVRAALVDALFAQSPSSVALYDAQGRVVAANPAYERHWGIRLADVPPDYSLLADPQLERAGLLPLLRRAYAGEHIALPPVRYDAAEATAGPGRAVWTQGHCHPVRDASGAVTHVAIVHEDATARIEAEQALQTLNQRLAARTQVAEDAAATLALSESRFRSVVEATTAVVWTTDADGAMTSENASWSAFTGQARAAYHGWGWLDALHPDDRATTERVWRAALAARTTYDTTYRLRRHDGEYRTTVARGVPVLLPDGAVREWVGVNTDVTEQQAADAERARLYAQLDVERARLAEVFRMAPAFVAVLRGPEHVFEFVNEAYYQLVGHRALLGRPALEALPDVRGQGFETLLDRVLATGEPYVGREVPLQLARTEGATPELRYLDFVYQPLTDADGTRVGIVAHGSDVTDHVLARRRVERLQALTAALASARTIDDVATVVVAEMVVALGARTGAMGILAPGGDEIGLVRQVGFPGAAGARVQRQALSSNGILPHVVRTGEAVWIASREGPEGLDARFPILSDIWESLELHAGAAVPLAVAGQVVGVISFGFPAPRTFTPEERALLLAFGQQAAVAVERARLFDAERAARHEAESANRAKSEFLAVMSHELRTPLNAIGGYAELLELGIRGPVTEPQREDLARIRRSQRHLLGLINEVLNYARVEAGAVRYDLADVPVAETLHACEALIAPQRRAKGLALELETSAPGMMVRADREKLQQIVLNLLSNAVKFTPAGGRVTMRGEHVGDRVAIVVADTGPGIDPSQLERVFEPFVQVDASRTREQEGVGLGLAISRDLARGMGGDLVAASAPGEGSTFTLTLPTAS</sequence>
<dbReference type="InterPro" id="IPR036097">
    <property type="entry name" value="HisK_dim/P_sf"/>
</dbReference>
<evidence type="ECO:0000256" key="1">
    <source>
        <dbReference type="ARBA" id="ARBA00000085"/>
    </source>
</evidence>
<dbReference type="SUPFAM" id="SSF47384">
    <property type="entry name" value="Homodimeric domain of signal transducing histidine kinase"/>
    <property type="match status" value="1"/>
</dbReference>
<keyword evidence="5" id="KW-0597">Phosphoprotein</keyword>
<feature type="domain" description="Histidine kinase" evidence="12">
    <location>
        <begin position="620"/>
        <end position="839"/>
    </location>
</feature>
<keyword evidence="4" id="KW-1003">Cell membrane</keyword>
<dbReference type="InterPro" id="IPR029016">
    <property type="entry name" value="GAF-like_dom_sf"/>
</dbReference>
<dbReference type="SMART" id="SM00086">
    <property type="entry name" value="PAC"/>
    <property type="match status" value="3"/>
</dbReference>
<dbReference type="InterPro" id="IPR050736">
    <property type="entry name" value="Sensor_HK_Regulatory"/>
</dbReference>
<keyword evidence="8" id="KW-0418">Kinase</keyword>
<evidence type="ECO:0000256" key="8">
    <source>
        <dbReference type="ARBA" id="ARBA00022777"/>
    </source>
</evidence>
<dbReference type="Gene3D" id="3.30.450.40">
    <property type="match status" value="1"/>
</dbReference>
<feature type="domain" description="PAC" evidence="14">
    <location>
        <begin position="379"/>
        <end position="434"/>
    </location>
</feature>
<dbReference type="InterPro" id="IPR005467">
    <property type="entry name" value="His_kinase_dom"/>
</dbReference>
<evidence type="ECO:0000259" key="14">
    <source>
        <dbReference type="PROSITE" id="PS50113"/>
    </source>
</evidence>
<dbReference type="Gene3D" id="3.30.450.20">
    <property type="entry name" value="PAS domain"/>
    <property type="match status" value="3"/>
</dbReference>
<keyword evidence="9" id="KW-0067">ATP-binding</keyword>
<evidence type="ECO:0000256" key="11">
    <source>
        <dbReference type="ARBA" id="ARBA00023136"/>
    </source>
</evidence>
<keyword evidence="10" id="KW-0902">Two-component regulatory system</keyword>
<dbReference type="SMART" id="SM00065">
    <property type="entry name" value="GAF"/>
    <property type="match status" value="1"/>
</dbReference>
<dbReference type="PROSITE" id="PS50112">
    <property type="entry name" value="PAS"/>
    <property type="match status" value="1"/>
</dbReference>
<dbReference type="Pfam" id="PF02518">
    <property type="entry name" value="HATPase_c"/>
    <property type="match status" value="1"/>
</dbReference>
<dbReference type="InterPro" id="IPR000700">
    <property type="entry name" value="PAS-assoc_C"/>
</dbReference>
<comment type="subcellular location">
    <subcellularLocation>
        <location evidence="2">Cell membrane</location>
    </subcellularLocation>
</comment>
<dbReference type="AlphaFoldDB" id="A0AA37QEB8"/>
<dbReference type="CDD" id="cd00082">
    <property type="entry name" value="HisKA"/>
    <property type="match status" value="1"/>
</dbReference>
<dbReference type="SUPFAM" id="SSF55874">
    <property type="entry name" value="ATPase domain of HSP90 chaperone/DNA topoisomerase II/histidine kinase"/>
    <property type="match status" value="1"/>
</dbReference>
<dbReference type="SUPFAM" id="SSF55785">
    <property type="entry name" value="PYP-like sensor domain (PAS domain)"/>
    <property type="match status" value="3"/>
</dbReference>
<accession>A0AA37QEB8</accession>
<dbReference type="InterPro" id="IPR000014">
    <property type="entry name" value="PAS"/>
</dbReference>
<dbReference type="InterPro" id="IPR003018">
    <property type="entry name" value="GAF"/>
</dbReference>
<dbReference type="RefSeq" id="WP_284349632.1">
    <property type="nucleotide sequence ID" value="NZ_BRXS01000002.1"/>
</dbReference>
<keyword evidence="7" id="KW-0547">Nucleotide-binding</keyword>
<dbReference type="FunFam" id="3.30.450.20:FF:000099">
    <property type="entry name" value="Sensory box sensor histidine kinase"/>
    <property type="match status" value="1"/>
</dbReference>
<dbReference type="EC" id="2.7.13.3" evidence="3"/>
<gene>
    <name evidence="15" type="ORF">rosag_17010</name>
</gene>